<accession>A0A1R2BXF4</accession>
<evidence type="ECO:0000256" key="1">
    <source>
        <dbReference type="SAM" id="MobiDB-lite"/>
    </source>
</evidence>
<feature type="compositionally biased region" description="Polar residues" evidence="1">
    <location>
        <begin position="317"/>
        <end position="327"/>
    </location>
</feature>
<gene>
    <name evidence="2" type="ORF">SteCoe_18059</name>
</gene>
<reference evidence="2 3" key="1">
    <citation type="submission" date="2016-11" db="EMBL/GenBank/DDBJ databases">
        <title>The macronuclear genome of Stentor coeruleus: a giant cell with tiny introns.</title>
        <authorList>
            <person name="Slabodnick M."/>
            <person name="Ruby J.G."/>
            <person name="Reiff S.B."/>
            <person name="Swart E.C."/>
            <person name="Gosai S."/>
            <person name="Prabakaran S."/>
            <person name="Witkowska E."/>
            <person name="Larue G.E."/>
            <person name="Fisher S."/>
            <person name="Freeman R.M."/>
            <person name="Gunawardena J."/>
            <person name="Chu W."/>
            <person name="Stover N.A."/>
            <person name="Gregory B.D."/>
            <person name="Nowacki M."/>
            <person name="Derisi J."/>
            <person name="Roy S.W."/>
            <person name="Marshall W.F."/>
            <person name="Sood P."/>
        </authorList>
    </citation>
    <scope>NUCLEOTIDE SEQUENCE [LARGE SCALE GENOMIC DNA]</scope>
    <source>
        <strain evidence="2">WM001</strain>
    </source>
</reference>
<feature type="compositionally biased region" description="Polar residues" evidence="1">
    <location>
        <begin position="414"/>
        <end position="423"/>
    </location>
</feature>
<evidence type="ECO:0000313" key="3">
    <source>
        <dbReference type="Proteomes" id="UP000187209"/>
    </source>
</evidence>
<feature type="compositionally biased region" description="Polar residues" evidence="1">
    <location>
        <begin position="532"/>
        <end position="558"/>
    </location>
</feature>
<name>A0A1R2BXF4_9CILI</name>
<feature type="compositionally biased region" description="Low complexity" evidence="1">
    <location>
        <begin position="952"/>
        <end position="976"/>
    </location>
</feature>
<feature type="compositionally biased region" description="Polar residues" evidence="1">
    <location>
        <begin position="692"/>
        <end position="701"/>
    </location>
</feature>
<dbReference type="Proteomes" id="UP000187209">
    <property type="component" value="Unassembled WGS sequence"/>
</dbReference>
<feature type="compositionally biased region" description="Polar residues" evidence="1">
    <location>
        <begin position="201"/>
        <end position="215"/>
    </location>
</feature>
<feature type="region of interest" description="Disordered" evidence="1">
    <location>
        <begin position="201"/>
        <end position="223"/>
    </location>
</feature>
<dbReference type="EMBL" id="MPUH01000380">
    <property type="protein sequence ID" value="OMJ81444.1"/>
    <property type="molecule type" value="Genomic_DNA"/>
</dbReference>
<evidence type="ECO:0000313" key="2">
    <source>
        <dbReference type="EMBL" id="OMJ81444.1"/>
    </source>
</evidence>
<proteinExistence type="predicted"/>
<protein>
    <submittedName>
        <fullName evidence="2">Uncharacterized protein</fullName>
    </submittedName>
</protein>
<feature type="region of interest" description="Disordered" evidence="1">
    <location>
        <begin position="1016"/>
        <end position="1038"/>
    </location>
</feature>
<feature type="region of interest" description="Disordered" evidence="1">
    <location>
        <begin position="620"/>
        <end position="754"/>
    </location>
</feature>
<feature type="region of interest" description="Disordered" evidence="1">
    <location>
        <begin position="317"/>
        <end position="347"/>
    </location>
</feature>
<feature type="compositionally biased region" description="Basic and acidic residues" evidence="1">
    <location>
        <begin position="581"/>
        <end position="599"/>
    </location>
</feature>
<keyword evidence="3" id="KW-1185">Reference proteome</keyword>
<feature type="compositionally biased region" description="Low complexity" evidence="1">
    <location>
        <begin position="494"/>
        <end position="503"/>
    </location>
</feature>
<feature type="compositionally biased region" description="Polar residues" evidence="1">
    <location>
        <begin position="504"/>
        <end position="517"/>
    </location>
</feature>
<feature type="region of interest" description="Disordered" evidence="1">
    <location>
        <begin position="937"/>
        <end position="976"/>
    </location>
</feature>
<dbReference type="AlphaFoldDB" id="A0A1R2BXF4"/>
<feature type="compositionally biased region" description="Basic and acidic residues" evidence="1">
    <location>
        <begin position="328"/>
        <end position="347"/>
    </location>
</feature>
<organism evidence="2 3">
    <name type="scientific">Stentor coeruleus</name>
    <dbReference type="NCBI Taxonomy" id="5963"/>
    <lineage>
        <taxon>Eukaryota</taxon>
        <taxon>Sar</taxon>
        <taxon>Alveolata</taxon>
        <taxon>Ciliophora</taxon>
        <taxon>Postciliodesmatophora</taxon>
        <taxon>Heterotrichea</taxon>
        <taxon>Heterotrichida</taxon>
        <taxon>Stentoridae</taxon>
        <taxon>Stentor</taxon>
    </lineage>
</organism>
<sequence>MKKRNVFSPDVISTRSGNLVPMRKGFKQYNIGELPGWRDFENAKRQEFKVTILKPYKVKFMRDFYSPQKFQIDERFPIMPTKAAKLFPKAPQQRNIGRVLSLKEFKCVKTSEKRRIPPEDLFGLSSQDNEENSIELDDNPMTALFSHRSLEREHYRNSISPKLQNKVGKESSWQKKTLGKVSLEDYSGSQFITQNEINLTQSKSSKHNQASFNSKKASRENKYRSVTPVIENEKSDKESCYKESAIKANPTASSKSRVLRVETLRNNPQPNYILNEKNPKLRQTRASLSPQIINTKSQEEAEQNGLKEFYEMGHNKTPSPISLTPESFKNDINHNNESYDRKQSYKKESSLKTQLVIEVKNKNEKLLDLKQEIEKNEKSEEVKLNTKSNIAETSQKEKINLKMLSPQEQRNRPRSSTQNSSDAVFSPRIVVTGDNILKEQPKTSSSIKSPRHSEMIIRQKTNLYENIERSPRAIVNKEMNKKTDQVKSGESKQSHQSTTKKSSPVFSKSGLENQKSKILSDFTSHDQKNDFEGSQGSSKRIITKQGTEISLKSSNNESETGKIGPETYVTKKRLTNQTKLDNSKSLKPDEPNLEKKKTLMIESKSLNRGLSYKMSIRITGAPDSNNKIEGSQIGPESSFDKSEIDNSQNTSYLRAEKSRKPSAHSDISSRGSSRSAYLSTSKQKLVADGQKSKNGNANNRGGKSFIAKNTLRNNNLAPSQRLNQDSSLSSDSSYSEDVLDLPGNQKKHSKHSKHSLIMKQIEADKKFLKKMQTLGKLDTIKGSAERQSTIASLKKNSGISKKGLNIFKNFLLIEFSKKPRTMDPASNFIYNFSFSILKCMNGLIKLNTFKRLSKRISVNKKKLQSIRIKHEIFERDSLIKGKLKVNKKFSVRKESLLKIKIPTIKDQPKIKPQAKSPQAMYSREVALRVMHSPNSPEFKATQKYVEGKNDSSSDANSESESYSDSDLNSNSSRSSSLANLDLPNKFWKKSLIVDLTRQEITLQIAKEMIRQLSIGKSDDKSSISSQSQILDEESDSSFENDIDNDIKNLASKLEFSPDNFNFSSKVEFKTPKPKKNLVDFKEVMGGYFEVDYENLLRNAEKNIFCGILTHKQTSESKGLLISNDEALTDDQMFKNRVKKLRLTLKNHKIKLKHIKEKLGTESRLQNKTSNEEEEKSVLLERFCSEAYSEFEGDEYRESIYKRLKEALEKSTKEKSRITNPNVRTEKLKSLAMVRMV</sequence>
<feature type="compositionally biased region" description="Basic and acidic residues" evidence="1">
    <location>
        <begin position="478"/>
        <end position="493"/>
    </location>
</feature>
<feature type="compositionally biased region" description="Basic residues" evidence="1">
    <location>
        <begin position="745"/>
        <end position="754"/>
    </location>
</feature>
<comment type="caution">
    <text evidence="2">The sequence shown here is derived from an EMBL/GenBank/DDBJ whole genome shotgun (WGS) entry which is preliminary data.</text>
</comment>
<feature type="compositionally biased region" description="Low complexity" evidence="1">
    <location>
        <begin position="664"/>
        <end position="681"/>
    </location>
</feature>
<feature type="region of interest" description="Disordered" evidence="1">
    <location>
        <begin position="377"/>
        <end position="600"/>
    </location>
</feature>
<feature type="compositionally biased region" description="Low complexity" evidence="1">
    <location>
        <begin position="719"/>
        <end position="736"/>
    </location>
</feature>